<dbReference type="SMART" id="SM00182">
    <property type="entry name" value="CULLIN"/>
    <property type="match status" value="1"/>
</dbReference>
<dbReference type="Pfam" id="PF26557">
    <property type="entry name" value="Cullin_AB"/>
    <property type="match status" value="1"/>
</dbReference>
<gene>
    <name evidence="9" type="ORF">M406DRAFT_273759</name>
</gene>
<dbReference type="GeneID" id="63835324"/>
<evidence type="ECO:0000313" key="10">
    <source>
        <dbReference type="Proteomes" id="UP000803844"/>
    </source>
</evidence>
<keyword evidence="5" id="KW-0131">Cell cycle</keyword>
<evidence type="ECO:0000259" key="8">
    <source>
        <dbReference type="PROSITE" id="PS50069"/>
    </source>
</evidence>
<dbReference type="GO" id="GO:0070979">
    <property type="term" value="P:protein K11-linked ubiquitination"/>
    <property type="evidence" value="ECO:0007669"/>
    <property type="project" value="TreeGrafter"/>
</dbReference>
<accession>A0A9P4YAN6</accession>
<comment type="similarity">
    <text evidence="6">Belongs to the cullin family.</text>
</comment>
<dbReference type="InterPro" id="IPR014786">
    <property type="entry name" value="ANAPC2_C"/>
</dbReference>
<dbReference type="Gene3D" id="3.30.230.130">
    <property type="entry name" value="Cullin, Chain C, Domain 2"/>
    <property type="match status" value="1"/>
</dbReference>
<dbReference type="GO" id="GO:0031625">
    <property type="term" value="F:ubiquitin protein ligase binding"/>
    <property type="evidence" value="ECO:0007669"/>
    <property type="project" value="InterPro"/>
</dbReference>
<dbReference type="RefSeq" id="XP_040780131.1">
    <property type="nucleotide sequence ID" value="XM_040918195.1"/>
</dbReference>
<evidence type="ECO:0000256" key="7">
    <source>
        <dbReference type="SAM" id="MobiDB-lite"/>
    </source>
</evidence>
<feature type="region of interest" description="Disordered" evidence="7">
    <location>
        <begin position="680"/>
        <end position="719"/>
    </location>
</feature>
<dbReference type="AlphaFoldDB" id="A0A9P4YAN6"/>
<dbReference type="GO" id="GO:0051301">
    <property type="term" value="P:cell division"/>
    <property type="evidence" value="ECO:0007669"/>
    <property type="project" value="UniProtKB-KW"/>
</dbReference>
<dbReference type="Pfam" id="PF25773">
    <property type="entry name" value="TPR_ANAPC2"/>
    <property type="match status" value="1"/>
</dbReference>
<dbReference type="InterPro" id="IPR036317">
    <property type="entry name" value="Cullin_homology_sf"/>
</dbReference>
<keyword evidence="2" id="KW-0132">Cell division</keyword>
<dbReference type="GO" id="GO:0007091">
    <property type="term" value="P:metaphase/anaphase transition of mitotic cell cycle"/>
    <property type="evidence" value="ECO:0007669"/>
    <property type="project" value="TreeGrafter"/>
</dbReference>
<dbReference type="InterPro" id="IPR016158">
    <property type="entry name" value="Cullin_homology"/>
</dbReference>
<dbReference type="InterPro" id="IPR036388">
    <property type="entry name" value="WH-like_DNA-bd_sf"/>
</dbReference>
<feature type="domain" description="Cullin family profile" evidence="8">
    <location>
        <begin position="420"/>
        <end position="655"/>
    </location>
</feature>
<dbReference type="PANTHER" id="PTHR45957:SF1">
    <property type="entry name" value="ANAPHASE-PROMOTING COMPLEX SUBUNIT 2"/>
    <property type="match status" value="1"/>
</dbReference>
<name>A0A9P4YAN6_CRYP1</name>
<dbReference type="GO" id="GO:0006511">
    <property type="term" value="P:ubiquitin-dependent protein catabolic process"/>
    <property type="evidence" value="ECO:0007669"/>
    <property type="project" value="InterPro"/>
</dbReference>
<dbReference type="Gene3D" id="1.10.10.10">
    <property type="entry name" value="Winged helix-like DNA-binding domain superfamily/Winged helix DNA-binding domain"/>
    <property type="match status" value="1"/>
</dbReference>
<evidence type="ECO:0000256" key="2">
    <source>
        <dbReference type="ARBA" id="ARBA00022618"/>
    </source>
</evidence>
<organism evidence="9 10">
    <name type="scientific">Cryphonectria parasitica (strain ATCC 38755 / EP155)</name>
    <dbReference type="NCBI Taxonomy" id="660469"/>
    <lineage>
        <taxon>Eukaryota</taxon>
        <taxon>Fungi</taxon>
        <taxon>Dikarya</taxon>
        <taxon>Ascomycota</taxon>
        <taxon>Pezizomycotina</taxon>
        <taxon>Sordariomycetes</taxon>
        <taxon>Sordariomycetidae</taxon>
        <taxon>Diaporthales</taxon>
        <taxon>Cryphonectriaceae</taxon>
        <taxon>Cryphonectria-Endothia species complex</taxon>
        <taxon>Cryphonectria</taxon>
    </lineage>
</organism>
<dbReference type="Proteomes" id="UP000803844">
    <property type="component" value="Unassembled WGS sequence"/>
</dbReference>
<dbReference type="InterPro" id="IPR044554">
    <property type="entry name" value="ANAPC2"/>
</dbReference>
<comment type="caution">
    <text evidence="9">The sequence shown here is derived from an EMBL/GenBank/DDBJ whole genome shotgun (WGS) entry which is preliminary data.</text>
</comment>
<evidence type="ECO:0000313" key="9">
    <source>
        <dbReference type="EMBL" id="KAF3769170.1"/>
    </source>
</evidence>
<dbReference type="InterPro" id="IPR057975">
    <property type="entry name" value="TPR_ANAPC2"/>
</dbReference>
<keyword evidence="4" id="KW-0833">Ubl conjugation pathway</keyword>
<reference evidence="9" key="1">
    <citation type="journal article" date="2020" name="Phytopathology">
        <title>Genome sequence of the chestnut blight fungus Cryphonectria parasitica EP155: A fundamental resource for an archetypical invasive plant pathogen.</title>
        <authorList>
            <person name="Crouch J.A."/>
            <person name="Dawe A."/>
            <person name="Aerts A."/>
            <person name="Barry K."/>
            <person name="Churchill A.C.L."/>
            <person name="Grimwood J."/>
            <person name="Hillman B."/>
            <person name="Milgroom M.G."/>
            <person name="Pangilinan J."/>
            <person name="Smith M."/>
            <person name="Salamov A."/>
            <person name="Schmutz J."/>
            <person name="Yadav J."/>
            <person name="Grigoriev I.V."/>
            <person name="Nuss D."/>
        </authorList>
    </citation>
    <scope>NUCLEOTIDE SEQUENCE</scope>
    <source>
        <strain evidence="9">EP155</strain>
    </source>
</reference>
<dbReference type="Pfam" id="PF08672">
    <property type="entry name" value="ANAPC2"/>
    <property type="match status" value="1"/>
</dbReference>
<dbReference type="SUPFAM" id="SSF46785">
    <property type="entry name" value="Winged helix' DNA-binding domain"/>
    <property type="match status" value="1"/>
</dbReference>
<dbReference type="InterPro" id="IPR036390">
    <property type="entry name" value="WH_DNA-bd_sf"/>
</dbReference>
<dbReference type="GO" id="GO:0005680">
    <property type="term" value="C:anaphase-promoting complex"/>
    <property type="evidence" value="ECO:0007669"/>
    <property type="project" value="TreeGrafter"/>
</dbReference>
<dbReference type="SMART" id="SM01013">
    <property type="entry name" value="APC2"/>
    <property type="match status" value="1"/>
</dbReference>
<evidence type="ECO:0000256" key="4">
    <source>
        <dbReference type="ARBA" id="ARBA00022786"/>
    </source>
</evidence>
<dbReference type="PROSITE" id="PS50069">
    <property type="entry name" value="CULLIN_2"/>
    <property type="match status" value="1"/>
</dbReference>
<sequence length="795" mass="89246">MEGGPMAALQRTAQHLQSTFRQYFARLSPIIRAMEQGNCSGDPNTMSDAVFIRFTHDLHALVADAAGPILPVMRAVFDPLIEQTLQMPRAETKTKSARQSSKWGSIGGGDARERLLQLVEALNQVGMAGESFQVLFAEIMDKKMTEYVHQSYARVWRCPSKFESGGRGLNREVIRTLGLSQASWCILSLCNWIENCFARLALEVLSRVEKTSTKSKIVSLAYVQQWKETGIGRIAALRTSELFDIVLAWPASKGALDDLKASVTTPQRRWQLTEAFSSALQNRLLHPARSTLDILRVYISMIRAFHALDHSKVLLSRVVPSLQLYLVQREDAVRIVVTGLLASPEEVEAAEKSSSPPPPSDDGACKKLVELAVLLNDPDQQRRTDVDEDDLDWDDLNWVPDPVDAGINYRRPKSEDVIGTLISTLGSEEVFIKEFQNIISEHLLSNQTDFAQEQRVLDLLQKRFSESALQNCEVMIKDIYDSRKVDTRIRRVQLGQPAQPARTFGTPATPPTYMDMGRQLDLDEEEQGQVPYHARILSRLYWPDIVQETFNLPQPVAQQQGKYEIGYERLKSSRKLTWLHQLGQATVELELEDRTINVECKTFEAAVIYAFQDSEGDQEAEGGGTSGPTRRTVQELQEILGMDEELVLQALETWELEGVIARYSTSPDTYVVLERKDSPLTRPELHPSASAPAALEGEHQVAGMPPKPSGVKRAGTTSAMDAKENERRAMYWQFIVGMLTNSMPMMPLGQMAMMMRTLIPDGFSWSDQELQEFLAEKVESGELQLVGAKYKLAKK</sequence>
<dbReference type="EMBL" id="MU032345">
    <property type="protein sequence ID" value="KAF3769170.1"/>
    <property type="molecule type" value="Genomic_DNA"/>
</dbReference>
<evidence type="ECO:0000256" key="5">
    <source>
        <dbReference type="ARBA" id="ARBA00023306"/>
    </source>
</evidence>
<evidence type="ECO:0000256" key="6">
    <source>
        <dbReference type="PROSITE-ProRule" id="PRU00330"/>
    </source>
</evidence>
<protein>
    <recommendedName>
        <fullName evidence="1">Anaphase-promoting complex subunit 2</fullName>
    </recommendedName>
</protein>
<dbReference type="SUPFAM" id="SSF75632">
    <property type="entry name" value="Cullin homology domain"/>
    <property type="match status" value="1"/>
</dbReference>
<evidence type="ECO:0000256" key="3">
    <source>
        <dbReference type="ARBA" id="ARBA00022776"/>
    </source>
</evidence>
<dbReference type="PANTHER" id="PTHR45957">
    <property type="entry name" value="ANAPHASE-PROMOTING COMPLEX SUBUNIT 2"/>
    <property type="match status" value="1"/>
</dbReference>
<dbReference type="OrthoDB" id="5581181at2759"/>
<dbReference type="InterPro" id="IPR059120">
    <property type="entry name" value="Cullin-like_AB"/>
</dbReference>
<keyword evidence="10" id="KW-1185">Reference proteome</keyword>
<keyword evidence="3" id="KW-0498">Mitosis</keyword>
<evidence type="ECO:0000256" key="1">
    <source>
        <dbReference type="ARBA" id="ARBA00016068"/>
    </source>
</evidence>
<dbReference type="Gene3D" id="1.20.1310.10">
    <property type="entry name" value="Cullin Repeats"/>
    <property type="match status" value="1"/>
</dbReference>
<proteinExistence type="inferred from homology"/>